<dbReference type="CDD" id="cd00170">
    <property type="entry name" value="SEC14"/>
    <property type="match status" value="1"/>
</dbReference>
<keyword evidence="5" id="KW-1185">Reference proteome</keyword>
<dbReference type="PROSITE" id="PS50191">
    <property type="entry name" value="CRAL_TRIO"/>
    <property type="match status" value="1"/>
</dbReference>
<keyword evidence="2" id="KW-1133">Transmembrane helix</keyword>
<feature type="transmembrane region" description="Helical" evidence="2">
    <location>
        <begin position="65"/>
        <end position="87"/>
    </location>
</feature>
<keyword evidence="2" id="KW-0812">Transmembrane</keyword>
<accession>A0A517L6Y6</accession>
<evidence type="ECO:0000256" key="2">
    <source>
        <dbReference type="SAM" id="Phobius"/>
    </source>
</evidence>
<dbReference type="PANTHER" id="PTHR46590:SF1">
    <property type="entry name" value="PHOSPHATIDYLINOSITOL TRANSFER PROTEIN CSR1"/>
    <property type="match status" value="1"/>
</dbReference>
<name>A0A517L6Y6_9PEZI</name>
<dbReference type="AlphaFoldDB" id="A0A517L6Y6"/>
<dbReference type="STRING" id="50376.A0A517L6Y6"/>
<dbReference type="SUPFAM" id="SSF46938">
    <property type="entry name" value="CRAL/TRIO N-terminal domain"/>
    <property type="match status" value="1"/>
</dbReference>
<dbReference type="OrthoDB" id="43460at2759"/>
<dbReference type="Pfam" id="PF03765">
    <property type="entry name" value="CRAL_TRIO_N"/>
    <property type="match status" value="1"/>
</dbReference>
<dbReference type="SMART" id="SM01100">
    <property type="entry name" value="CRAL_TRIO_N"/>
    <property type="match status" value="1"/>
</dbReference>
<dbReference type="Proteomes" id="UP000316270">
    <property type="component" value="Chromosome 6"/>
</dbReference>
<dbReference type="EMBL" id="CP042190">
    <property type="protein sequence ID" value="QDS71391.1"/>
    <property type="molecule type" value="Genomic_DNA"/>
</dbReference>
<protein>
    <recommendedName>
        <fullName evidence="3">CRAL-TRIO domain-containing protein</fullName>
    </recommendedName>
</protein>
<dbReference type="InterPro" id="IPR036865">
    <property type="entry name" value="CRAL-TRIO_dom_sf"/>
</dbReference>
<feature type="domain" description="CRAL-TRIO" evidence="3">
    <location>
        <begin position="340"/>
        <end position="485"/>
    </location>
</feature>
<sequence>MPVPLGIYQRLVPVARSISSARSLVNRTPHLPLCPSSCLQHQALRTSGRKQFATGKQRIVFHNSIGFTTAVAITVAVGASVGFAVGFSRAFNHPDPTESPLPASSDPQNREMAVTIPPGRPGNLTPDQEEKLRELWQLVLQVFGVAEAQTQTPQSTSPKGKAPILSRSSTGTGTDTDLLAASEKKKKSRLSFLKKTKKEEEEYPSDTPAASILGTSSPSSVSDIANGMKDDKHGMANAFRAALAGTSPADIRIAFWDMVKHDHPDALLLRFLRARKWDVNAALVMAISALHWRAEDAKVDSDVIFRGEQGMLDLSRSENPIDKKEGQDFMQQIRMGKSFLHGVDKEGRPICYVRVRLHKPGEQSEASLERFTVYTIETARMFLRPPVDTATVLFDMTDFGLANMDYTPVKFMIKCFEANYPESLGTVLVHKAPWVFQGIWRVIKGWLDPVVAGKVHFTNNNDDLGEYMDKSTIPKELSGPNPWSYSFQEPTPGENDLMENEQAKLALLKERALLSRQYEEIVTKWIASRPTTPATETMSEKREASFRQQRDEIAELLRANYWKLDPYVRARTVYDRTGELKTPTPSSGTTGVEDLTKRLSQSTLQPPHYAPNRVSVESTAQSFATAKEDWEDDLD</sequence>
<dbReference type="InterPro" id="IPR036273">
    <property type="entry name" value="CRAL/TRIO_N_dom_sf"/>
</dbReference>
<evidence type="ECO:0000313" key="4">
    <source>
        <dbReference type="EMBL" id="QDS71391.1"/>
    </source>
</evidence>
<feature type="compositionally biased region" description="Low complexity" evidence="1">
    <location>
        <begin position="168"/>
        <end position="181"/>
    </location>
</feature>
<feature type="compositionally biased region" description="Polar residues" evidence="1">
    <location>
        <begin position="149"/>
        <end position="158"/>
    </location>
</feature>
<feature type="region of interest" description="Disordered" evidence="1">
    <location>
        <begin position="578"/>
        <end position="635"/>
    </location>
</feature>
<keyword evidence="2" id="KW-0472">Membrane</keyword>
<feature type="compositionally biased region" description="Polar residues" evidence="1">
    <location>
        <begin position="615"/>
        <end position="624"/>
    </location>
</feature>
<dbReference type="InterPro" id="IPR001251">
    <property type="entry name" value="CRAL-TRIO_dom"/>
</dbReference>
<evidence type="ECO:0000313" key="5">
    <source>
        <dbReference type="Proteomes" id="UP000316270"/>
    </source>
</evidence>
<feature type="region of interest" description="Disordered" evidence="1">
    <location>
        <begin position="93"/>
        <end position="126"/>
    </location>
</feature>
<proteinExistence type="predicted"/>
<dbReference type="SUPFAM" id="SSF52087">
    <property type="entry name" value="CRAL/TRIO domain"/>
    <property type="match status" value="1"/>
</dbReference>
<reference evidence="4 5" key="1">
    <citation type="submission" date="2019-07" db="EMBL/GenBank/DDBJ databases">
        <title>Finished genome of Venturia effusa.</title>
        <authorList>
            <person name="Young C.A."/>
            <person name="Cox M.P."/>
            <person name="Ganley A.R.D."/>
            <person name="David W.J."/>
        </authorList>
    </citation>
    <scope>NUCLEOTIDE SEQUENCE [LARGE SCALE GENOMIC DNA]</scope>
    <source>
        <strain evidence="5">albino</strain>
    </source>
</reference>
<feature type="region of interest" description="Disordered" evidence="1">
    <location>
        <begin position="149"/>
        <end position="181"/>
    </location>
</feature>
<organism evidence="4 5">
    <name type="scientific">Venturia effusa</name>
    <dbReference type="NCBI Taxonomy" id="50376"/>
    <lineage>
        <taxon>Eukaryota</taxon>
        <taxon>Fungi</taxon>
        <taxon>Dikarya</taxon>
        <taxon>Ascomycota</taxon>
        <taxon>Pezizomycotina</taxon>
        <taxon>Dothideomycetes</taxon>
        <taxon>Pleosporomycetidae</taxon>
        <taxon>Venturiales</taxon>
        <taxon>Venturiaceae</taxon>
        <taxon>Venturia</taxon>
    </lineage>
</organism>
<evidence type="ECO:0000259" key="3">
    <source>
        <dbReference type="PROSITE" id="PS50191"/>
    </source>
</evidence>
<gene>
    <name evidence="4" type="ORF">FKW77_002930</name>
</gene>
<dbReference type="InterPro" id="IPR052432">
    <property type="entry name" value="PITP/CRAL-TRIO"/>
</dbReference>
<dbReference type="Gene3D" id="3.40.525.10">
    <property type="entry name" value="CRAL-TRIO lipid binding domain"/>
    <property type="match status" value="1"/>
</dbReference>
<feature type="region of interest" description="Disordered" evidence="1">
    <location>
        <begin position="196"/>
        <end position="220"/>
    </location>
</feature>
<evidence type="ECO:0000256" key="1">
    <source>
        <dbReference type="SAM" id="MobiDB-lite"/>
    </source>
</evidence>
<dbReference type="SMART" id="SM00516">
    <property type="entry name" value="SEC14"/>
    <property type="match status" value="1"/>
</dbReference>
<dbReference type="InterPro" id="IPR011074">
    <property type="entry name" value="CRAL/TRIO_N_dom"/>
</dbReference>
<dbReference type="Pfam" id="PF00650">
    <property type="entry name" value="CRAL_TRIO"/>
    <property type="match status" value="1"/>
</dbReference>
<dbReference type="PANTHER" id="PTHR46590">
    <property type="entry name" value="PHOSPHATIDYLINOSITOL TRANSFER PROTEIN CSR1-RELATED"/>
    <property type="match status" value="1"/>
</dbReference>